<dbReference type="AlphaFoldDB" id="A0AAV6NMA3"/>
<reference evidence="1 2" key="1">
    <citation type="journal article" date="2021" name="Hortic Res">
        <title>The domestication of Cucurbita argyrosperma as revealed by the genome of its wild relative.</title>
        <authorList>
            <person name="Barrera-Redondo J."/>
            <person name="Sanchez-de la Vega G."/>
            <person name="Aguirre-Liguori J.A."/>
            <person name="Castellanos-Morales G."/>
            <person name="Gutierrez-Guerrero Y.T."/>
            <person name="Aguirre-Dugua X."/>
            <person name="Aguirre-Planter E."/>
            <person name="Tenaillon M.I."/>
            <person name="Lira-Saade R."/>
            <person name="Eguiarte L.E."/>
        </authorList>
    </citation>
    <scope>NUCLEOTIDE SEQUENCE [LARGE SCALE GENOMIC DNA]</scope>
    <source>
        <strain evidence="1">JBR-2021</strain>
    </source>
</reference>
<evidence type="ECO:0000313" key="1">
    <source>
        <dbReference type="EMBL" id="KAG6599936.1"/>
    </source>
</evidence>
<keyword evidence="2" id="KW-1185">Reference proteome</keyword>
<name>A0AAV6NMA3_9ROSI</name>
<gene>
    <name evidence="1" type="ORF">SDJN03_05169</name>
</gene>
<protein>
    <submittedName>
        <fullName evidence="1">Uncharacterized protein</fullName>
    </submittedName>
</protein>
<sequence>MQVSPFFHRPSAVVFPKFRPVSTISPPWLRRQAAAPRCVSPGGWGSSVAELERELSVEGEEWLKLGRLEEKCGSGGKGMVELLESLEREAIMREDEGRDPTDYHRRAKIFSTSSRVFQALKQHSDDESEEEEEG</sequence>
<accession>A0AAV6NMA3</accession>
<dbReference type="PANTHER" id="PTHR37758:SF1">
    <property type="entry name" value="OS03G0334300 PROTEIN"/>
    <property type="match status" value="1"/>
</dbReference>
<organism evidence="1 2">
    <name type="scientific">Cucurbita argyrosperma subsp. sororia</name>
    <dbReference type="NCBI Taxonomy" id="37648"/>
    <lineage>
        <taxon>Eukaryota</taxon>
        <taxon>Viridiplantae</taxon>
        <taxon>Streptophyta</taxon>
        <taxon>Embryophyta</taxon>
        <taxon>Tracheophyta</taxon>
        <taxon>Spermatophyta</taxon>
        <taxon>Magnoliopsida</taxon>
        <taxon>eudicotyledons</taxon>
        <taxon>Gunneridae</taxon>
        <taxon>Pentapetalae</taxon>
        <taxon>rosids</taxon>
        <taxon>fabids</taxon>
        <taxon>Cucurbitales</taxon>
        <taxon>Cucurbitaceae</taxon>
        <taxon>Cucurbiteae</taxon>
        <taxon>Cucurbita</taxon>
    </lineage>
</organism>
<comment type="caution">
    <text evidence="1">The sequence shown here is derived from an EMBL/GenBank/DDBJ whole genome shotgun (WGS) entry which is preliminary data.</text>
</comment>
<dbReference type="PANTHER" id="PTHR37758">
    <property type="entry name" value="OS03G0334300 PROTEIN"/>
    <property type="match status" value="1"/>
</dbReference>
<feature type="non-terminal residue" evidence="1">
    <location>
        <position position="1"/>
    </location>
</feature>
<dbReference type="EMBL" id="JAGKQH010000004">
    <property type="protein sequence ID" value="KAG6599936.1"/>
    <property type="molecule type" value="Genomic_DNA"/>
</dbReference>
<proteinExistence type="predicted"/>
<dbReference type="Proteomes" id="UP000685013">
    <property type="component" value="Chromosome 4"/>
</dbReference>
<dbReference type="GO" id="GO:0009507">
    <property type="term" value="C:chloroplast"/>
    <property type="evidence" value="ECO:0007669"/>
    <property type="project" value="TreeGrafter"/>
</dbReference>
<evidence type="ECO:0000313" key="2">
    <source>
        <dbReference type="Proteomes" id="UP000685013"/>
    </source>
</evidence>